<evidence type="ECO:0000256" key="16">
    <source>
        <dbReference type="RuleBase" id="RU367023"/>
    </source>
</evidence>
<keyword evidence="13 16" id="KW-0472">Membrane</keyword>
<comment type="catalytic activity">
    <reaction evidence="15 16">
        <text>an acyl-CoA + a 1,2-diacyl-sn-glycerol = a triacyl-sn-glycerol + CoA</text>
        <dbReference type="Rhea" id="RHEA:10868"/>
        <dbReference type="ChEBI" id="CHEBI:17815"/>
        <dbReference type="ChEBI" id="CHEBI:57287"/>
        <dbReference type="ChEBI" id="CHEBI:58342"/>
        <dbReference type="ChEBI" id="CHEBI:64615"/>
        <dbReference type="EC" id="2.3.1.20"/>
    </reaction>
</comment>
<keyword evidence="10 16" id="KW-0256">Endoplasmic reticulum</keyword>
<dbReference type="GO" id="GO:0006071">
    <property type="term" value="P:glycerol metabolic process"/>
    <property type="evidence" value="ECO:0007669"/>
    <property type="project" value="UniProtKB-UniRule"/>
</dbReference>
<dbReference type="GO" id="GO:0005811">
    <property type="term" value="C:lipid droplet"/>
    <property type="evidence" value="ECO:0007669"/>
    <property type="project" value="EnsemblFungi"/>
</dbReference>
<keyword evidence="11 16" id="KW-1133">Transmembrane helix</keyword>
<evidence type="ECO:0000256" key="12">
    <source>
        <dbReference type="ARBA" id="ARBA00023098"/>
    </source>
</evidence>
<dbReference type="AlphaFoldDB" id="A0A1E4TFH3"/>
<evidence type="ECO:0000256" key="14">
    <source>
        <dbReference type="ARBA" id="ARBA00023315"/>
    </source>
</evidence>
<evidence type="ECO:0000256" key="9">
    <source>
        <dbReference type="ARBA" id="ARBA00022798"/>
    </source>
</evidence>
<gene>
    <name evidence="17" type="ORF">CANCADRAFT_107152</name>
</gene>
<evidence type="ECO:0000256" key="4">
    <source>
        <dbReference type="ARBA" id="ARBA00005420"/>
    </source>
</evidence>
<evidence type="ECO:0000256" key="7">
    <source>
        <dbReference type="ARBA" id="ARBA00022679"/>
    </source>
</evidence>
<dbReference type="Pfam" id="PF03982">
    <property type="entry name" value="DAGAT"/>
    <property type="match status" value="2"/>
</dbReference>
<accession>A0A1E4TFH3</accession>
<proteinExistence type="inferred from homology"/>
<dbReference type="GO" id="GO:0004144">
    <property type="term" value="F:diacylglycerol O-acyltransferase activity"/>
    <property type="evidence" value="ECO:0007669"/>
    <property type="project" value="UniProtKB-UniRule"/>
</dbReference>
<evidence type="ECO:0000256" key="8">
    <source>
        <dbReference type="ARBA" id="ARBA00022692"/>
    </source>
</evidence>
<keyword evidence="7" id="KW-0808">Transferase</keyword>
<dbReference type="InterPro" id="IPR007130">
    <property type="entry name" value="DAGAT"/>
</dbReference>
<evidence type="ECO:0000313" key="17">
    <source>
        <dbReference type="EMBL" id="ODV90514.1"/>
    </source>
</evidence>
<dbReference type="EMBL" id="KV453842">
    <property type="protein sequence ID" value="ODV90514.1"/>
    <property type="molecule type" value="Genomic_DNA"/>
</dbReference>
<feature type="transmembrane region" description="Helical" evidence="16">
    <location>
        <begin position="27"/>
        <end position="60"/>
    </location>
</feature>
<dbReference type="PANTHER" id="PTHR12317">
    <property type="entry name" value="DIACYLGLYCEROL O-ACYLTRANSFERASE"/>
    <property type="match status" value="1"/>
</dbReference>
<dbReference type="EC" id="2.3.1.20" evidence="5 16"/>
<keyword evidence="8 16" id="KW-0812">Transmembrane</keyword>
<evidence type="ECO:0000256" key="5">
    <source>
        <dbReference type="ARBA" id="ARBA00013244"/>
    </source>
</evidence>
<comment type="pathway">
    <text evidence="2 16">Glycerolipid metabolism; triacylglycerol biosynthesis.</text>
</comment>
<evidence type="ECO:0000256" key="1">
    <source>
        <dbReference type="ARBA" id="ARBA00004477"/>
    </source>
</evidence>
<protein>
    <recommendedName>
        <fullName evidence="5 16">Diacylglycerol O-acyltransferase</fullName>
        <ecNumber evidence="5 16">2.3.1.20</ecNumber>
    </recommendedName>
</protein>
<dbReference type="UniPathway" id="UPA00282"/>
<evidence type="ECO:0000256" key="6">
    <source>
        <dbReference type="ARBA" id="ARBA00022516"/>
    </source>
</evidence>
<dbReference type="GO" id="GO:0006672">
    <property type="term" value="P:ceramide metabolic process"/>
    <property type="evidence" value="ECO:0007669"/>
    <property type="project" value="EnsemblFungi"/>
</dbReference>
<dbReference type="GO" id="GO:0032541">
    <property type="term" value="C:cortical endoplasmic reticulum"/>
    <property type="evidence" value="ECO:0007669"/>
    <property type="project" value="EnsemblFungi"/>
</dbReference>
<evidence type="ECO:0000256" key="3">
    <source>
        <dbReference type="ARBA" id="ARBA00005189"/>
    </source>
</evidence>
<reference evidence="18" key="1">
    <citation type="submission" date="2016-02" db="EMBL/GenBank/DDBJ databases">
        <title>Comparative genomics of biotechnologically important yeasts.</title>
        <authorList>
            <consortium name="DOE Joint Genome Institute"/>
            <person name="Riley R."/>
            <person name="Haridas S."/>
            <person name="Wolfe K.H."/>
            <person name="Lopes M.R."/>
            <person name="Hittinger C.T."/>
            <person name="Goker M."/>
            <person name="Salamov A."/>
            <person name="Wisecaver J."/>
            <person name="Long T.M."/>
            <person name="Aerts A.L."/>
            <person name="Barry K."/>
            <person name="Choi C."/>
            <person name="Clum A."/>
            <person name="Coughlan A.Y."/>
            <person name="Deshpande S."/>
            <person name="Douglass A.P."/>
            <person name="Hanson S.J."/>
            <person name="Klenk H.-P."/>
            <person name="Labutti K."/>
            <person name="Lapidus A."/>
            <person name="Lindquist E."/>
            <person name="Lipzen A."/>
            <person name="Meier-Kolthoff J.P."/>
            <person name="Ohm R.A."/>
            <person name="Otillar R.P."/>
            <person name="Pangilinan J."/>
            <person name="Peng Y."/>
            <person name="Rokas A."/>
            <person name="Rosa C.A."/>
            <person name="Scheuner C."/>
            <person name="Sibirny A.A."/>
            <person name="Slot J.C."/>
            <person name="Stielow J.B."/>
            <person name="Sun H."/>
            <person name="Kurtzman C.P."/>
            <person name="Blackwell M."/>
            <person name="Jeffries T.W."/>
            <person name="Grigoriev I.V."/>
        </authorList>
    </citation>
    <scope>NUCLEOTIDE SEQUENCE [LARGE SCALE GENOMIC DNA]</scope>
    <source>
        <strain evidence="18">NRRL Y-17796</strain>
    </source>
</reference>
<organism evidence="17 18">
    <name type="scientific">Tortispora caseinolytica NRRL Y-17796</name>
    <dbReference type="NCBI Taxonomy" id="767744"/>
    <lineage>
        <taxon>Eukaryota</taxon>
        <taxon>Fungi</taxon>
        <taxon>Dikarya</taxon>
        <taxon>Ascomycota</taxon>
        <taxon>Saccharomycotina</taxon>
        <taxon>Trigonopsidomycetes</taxon>
        <taxon>Trigonopsidales</taxon>
        <taxon>Trigonopsidaceae</taxon>
        <taxon>Tortispora</taxon>
    </lineage>
</organism>
<dbReference type="GO" id="GO:0035356">
    <property type="term" value="P:intracellular triglyceride homeostasis"/>
    <property type="evidence" value="ECO:0007669"/>
    <property type="project" value="EnsemblFungi"/>
</dbReference>
<sequence>MKERRLNGPKFAPITVPASRRLQTLTVFCHVAALWLSTSIFFLCCAIPLFWPFIIAYLFYLRFERSYSDGSGKRCEWIRYSRLGKWFCDFFPLTLIRTVPLAPTYSWSRAPHSRFWPWVTLPKASEDKPRYVFGIHPHGIIALSIFGVLSTEGRGWSKLFPGIPTSLLTLDSNFRVPFYRDYLQAFGLSSVSKESCLNLLKRGSSICIVVGGAQESLLAHPGQMEIILRKRKGFVKIAMSQPNVHLVPILAFGENDLYDQVENDPESKLYRLQTFIKSKLGFAVPLMYGRGVFNYDFGLLPYRRPVKVVVGNPIAVPYLPDHPVREIERIHGLYVDELMRIWNENKDSYMEEASTYLGPESSLSLDIIE</sequence>
<keyword evidence="12 16" id="KW-0443">Lipid metabolism</keyword>
<name>A0A1E4TFH3_9ASCO</name>
<evidence type="ECO:0000256" key="11">
    <source>
        <dbReference type="ARBA" id="ARBA00022989"/>
    </source>
</evidence>
<evidence type="ECO:0000256" key="13">
    <source>
        <dbReference type="ARBA" id="ARBA00023136"/>
    </source>
</evidence>
<keyword evidence="9" id="KW-0319">Glycerol metabolism</keyword>
<dbReference type="GO" id="GO:0140042">
    <property type="term" value="P:lipid droplet formation"/>
    <property type="evidence" value="ECO:0007669"/>
    <property type="project" value="EnsemblFungi"/>
</dbReference>
<comment type="subcellular location">
    <subcellularLocation>
        <location evidence="1 16">Endoplasmic reticulum membrane</location>
        <topology evidence="1 16">Multi-pass membrane protein</topology>
    </subcellularLocation>
</comment>
<comment type="caution">
    <text evidence="16">Lacks conserved residue(s) required for the propagation of feature annotation.</text>
</comment>
<dbReference type="CDD" id="cd07987">
    <property type="entry name" value="LPLAT_MGAT-like"/>
    <property type="match status" value="1"/>
</dbReference>
<dbReference type="PANTHER" id="PTHR12317:SF0">
    <property type="entry name" value="ACYLTRANSFERASE"/>
    <property type="match status" value="1"/>
</dbReference>
<evidence type="ECO:0000256" key="2">
    <source>
        <dbReference type="ARBA" id="ARBA00004771"/>
    </source>
</evidence>
<comment type="function">
    <text evidence="16">Catalyzes the terminal and only committed step in triacylglycerol synthesis by using diacylglycerol and fatty acyl CoA as substrates.</text>
</comment>
<keyword evidence="14 16" id="KW-0012">Acyltransferase</keyword>
<evidence type="ECO:0000256" key="10">
    <source>
        <dbReference type="ARBA" id="ARBA00022824"/>
    </source>
</evidence>
<dbReference type="Proteomes" id="UP000095023">
    <property type="component" value="Unassembled WGS sequence"/>
</dbReference>
<evidence type="ECO:0000313" key="18">
    <source>
        <dbReference type="Proteomes" id="UP000095023"/>
    </source>
</evidence>
<evidence type="ECO:0000256" key="15">
    <source>
        <dbReference type="ARBA" id="ARBA00048109"/>
    </source>
</evidence>
<keyword evidence="18" id="KW-1185">Reference proteome</keyword>
<comment type="similarity">
    <text evidence="4 16">Belongs to the diacylglycerol acyltransferase family.</text>
</comment>
<dbReference type="GO" id="GO:0005789">
    <property type="term" value="C:endoplasmic reticulum membrane"/>
    <property type="evidence" value="ECO:0007669"/>
    <property type="project" value="UniProtKB-SubCell"/>
</dbReference>
<dbReference type="OrthoDB" id="264532at2759"/>
<keyword evidence="6 16" id="KW-0444">Lipid biosynthesis</keyword>
<comment type="pathway">
    <text evidence="3">Lipid metabolism.</text>
</comment>
<dbReference type="GO" id="GO:0097038">
    <property type="term" value="C:perinuclear endoplasmic reticulum"/>
    <property type="evidence" value="ECO:0007669"/>
    <property type="project" value="EnsemblFungi"/>
</dbReference>
<dbReference type="GO" id="GO:0019432">
    <property type="term" value="P:triglyceride biosynthetic process"/>
    <property type="evidence" value="ECO:0007669"/>
    <property type="project" value="UniProtKB-UniRule"/>
</dbReference>